<dbReference type="Gene3D" id="1.20.81.30">
    <property type="entry name" value="Type II secretion system (T2SS), domain F"/>
    <property type="match status" value="1"/>
</dbReference>
<dbReference type="InterPro" id="IPR018076">
    <property type="entry name" value="T2SS_GspF_dom"/>
</dbReference>
<evidence type="ECO:0000256" key="3">
    <source>
        <dbReference type="ARBA" id="ARBA00022475"/>
    </source>
</evidence>
<comment type="similarity">
    <text evidence="2">Belongs to the GSP F family.</text>
</comment>
<protein>
    <submittedName>
        <fullName evidence="9">Type II secretion system F family protein</fullName>
    </submittedName>
</protein>
<organism evidence="9 10">
    <name type="scientific">Candidatus Desulfovibrio intestinipullorum</name>
    <dbReference type="NCBI Taxonomy" id="2838536"/>
    <lineage>
        <taxon>Bacteria</taxon>
        <taxon>Pseudomonadati</taxon>
        <taxon>Thermodesulfobacteriota</taxon>
        <taxon>Desulfovibrionia</taxon>
        <taxon>Desulfovibrionales</taxon>
        <taxon>Desulfovibrionaceae</taxon>
        <taxon>Desulfovibrio</taxon>
    </lineage>
</organism>
<comment type="caution">
    <text evidence="9">The sequence shown here is derived from an EMBL/GenBank/DDBJ whole genome shotgun (WGS) entry which is preliminary data.</text>
</comment>
<accession>A0A9D1TQM2</accession>
<proteinExistence type="inferred from homology"/>
<dbReference type="InterPro" id="IPR042094">
    <property type="entry name" value="T2SS_GspF_sf"/>
</dbReference>
<feature type="domain" description="Type II secretion system protein GspF" evidence="8">
    <location>
        <begin position="36"/>
        <end position="148"/>
    </location>
</feature>
<reference evidence="9" key="2">
    <citation type="submission" date="2021-04" db="EMBL/GenBank/DDBJ databases">
        <authorList>
            <person name="Gilroy R."/>
        </authorList>
    </citation>
    <scope>NUCLEOTIDE SEQUENCE</scope>
    <source>
        <strain evidence="9">ChiHecec2B26-446</strain>
    </source>
</reference>
<evidence type="ECO:0000256" key="5">
    <source>
        <dbReference type="ARBA" id="ARBA00022989"/>
    </source>
</evidence>
<feature type="transmembrane region" description="Helical" evidence="7">
    <location>
        <begin position="125"/>
        <end position="153"/>
    </location>
</feature>
<dbReference type="Pfam" id="PF00482">
    <property type="entry name" value="T2SSF"/>
    <property type="match status" value="1"/>
</dbReference>
<reference evidence="9" key="1">
    <citation type="journal article" date="2021" name="PeerJ">
        <title>Extensive microbial diversity within the chicken gut microbiome revealed by metagenomics and culture.</title>
        <authorList>
            <person name="Gilroy R."/>
            <person name="Ravi A."/>
            <person name="Getino M."/>
            <person name="Pursley I."/>
            <person name="Horton D.L."/>
            <person name="Alikhan N.F."/>
            <person name="Baker D."/>
            <person name="Gharbi K."/>
            <person name="Hall N."/>
            <person name="Watson M."/>
            <person name="Adriaenssens E.M."/>
            <person name="Foster-Nyarko E."/>
            <person name="Jarju S."/>
            <person name="Secka A."/>
            <person name="Antonio M."/>
            <person name="Oren A."/>
            <person name="Chaudhuri R.R."/>
            <person name="La Ragione R."/>
            <person name="Hildebrand F."/>
            <person name="Pallen M.J."/>
        </authorList>
    </citation>
    <scope>NUCLEOTIDE SEQUENCE</scope>
    <source>
        <strain evidence="9">ChiHecec2B26-446</strain>
    </source>
</reference>
<gene>
    <name evidence="9" type="ORF">H9894_05455</name>
</gene>
<evidence type="ECO:0000259" key="8">
    <source>
        <dbReference type="Pfam" id="PF00482"/>
    </source>
</evidence>
<dbReference type="EMBL" id="DXHV01000055">
    <property type="protein sequence ID" value="HIW00621.1"/>
    <property type="molecule type" value="Genomic_DNA"/>
</dbReference>
<dbReference type="GO" id="GO:0005886">
    <property type="term" value="C:plasma membrane"/>
    <property type="evidence" value="ECO:0007669"/>
    <property type="project" value="UniProtKB-SubCell"/>
</dbReference>
<feature type="transmembrane region" description="Helical" evidence="7">
    <location>
        <begin position="165"/>
        <end position="194"/>
    </location>
</feature>
<keyword evidence="4 7" id="KW-0812">Transmembrane</keyword>
<evidence type="ECO:0000256" key="6">
    <source>
        <dbReference type="ARBA" id="ARBA00023136"/>
    </source>
</evidence>
<evidence type="ECO:0000256" key="1">
    <source>
        <dbReference type="ARBA" id="ARBA00004651"/>
    </source>
</evidence>
<dbReference type="PANTHER" id="PTHR30012">
    <property type="entry name" value="GENERAL SECRETION PATHWAY PROTEIN"/>
    <property type="match status" value="1"/>
</dbReference>
<keyword evidence="3" id="KW-1003">Cell membrane</keyword>
<comment type="subcellular location">
    <subcellularLocation>
        <location evidence="1">Cell membrane</location>
        <topology evidence="1">Multi-pass membrane protein</topology>
    </subcellularLocation>
</comment>
<evidence type="ECO:0000256" key="7">
    <source>
        <dbReference type="SAM" id="Phobius"/>
    </source>
</evidence>
<keyword evidence="6 7" id="KW-0472">Membrane</keyword>
<keyword evidence="5 7" id="KW-1133">Transmembrane helix</keyword>
<sequence>MTGHPVLRTLARLSFTARQRCQCWEQVGEQMKATHLPLEYCFKTLTKQAREDRDVLALVYADITARLNEGHSIGRAIAPYAGPEEVMLIDAGQTAGEAALSQGFLKAALLMHKRREIRDLIVRQLAYPCVLFLALGCFLVLIATVIVPMLASLSNPATWQGAGALLYHLATLVTSWQGLALALTGLVLLLAALCSLPHWTGRLREICDSVPPWSLYRLLTGVSWLYATATLLQTRGMKLGIILRRLLKAPETSRYLRWRLVPVCLADNQGYTLGEALWRSRGHWPDRSLARELRAYAALPTFNTLLPSLTDKLLKDTMRRVERSTKIINAASLAAIIGLLLLFVAGIFSIQEQLMRTVGAVGGL</sequence>
<evidence type="ECO:0000256" key="2">
    <source>
        <dbReference type="ARBA" id="ARBA00005745"/>
    </source>
</evidence>
<dbReference type="AlphaFoldDB" id="A0A9D1TQM2"/>
<name>A0A9D1TQM2_9BACT</name>
<dbReference type="Proteomes" id="UP000886752">
    <property type="component" value="Unassembled WGS sequence"/>
</dbReference>
<dbReference type="PANTHER" id="PTHR30012:SF0">
    <property type="entry name" value="TYPE II SECRETION SYSTEM PROTEIN F-RELATED"/>
    <property type="match status" value="1"/>
</dbReference>
<dbReference type="InterPro" id="IPR003004">
    <property type="entry name" value="GspF/PilC"/>
</dbReference>
<evidence type="ECO:0000313" key="9">
    <source>
        <dbReference type="EMBL" id="HIW00621.1"/>
    </source>
</evidence>
<evidence type="ECO:0000313" key="10">
    <source>
        <dbReference type="Proteomes" id="UP000886752"/>
    </source>
</evidence>
<feature type="transmembrane region" description="Helical" evidence="7">
    <location>
        <begin position="327"/>
        <end position="350"/>
    </location>
</feature>
<evidence type="ECO:0000256" key="4">
    <source>
        <dbReference type="ARBA" id="ARBA00022692"/>
    </source>
</evidence>